<evidence type="ECO:0000259" key="6">
    <source>
        <dbReference type="Pfam" id="PF12698"/>
    </source>
</evidence>
<dbReference type="EMBL" id="JACJVP010000001">
    <property type="protein sequence ID" value="MBB6669246.1"/>
    <property type="molecule type" value="Genomic_DNA"/>
</dbReference>
<dbReference type="Pfam" id="PF12698">
    <property type="entry name" value="ABC2_membrane_3"/>
    <property type="match status" value="1"/>
</dbReference>
<dbReference type="PANTHER" id="PTHR43077:SF5">
    <property type="entry name" value="PHAGE INFECTION PROTEIN"/>
    <property type="match status" value="1"/>
</dbReference>
<keyword evidence="4 5" id="KW-0472">Membrane</keyword>
<evidence type="ECO:0000313" key="8">
    <source>
        <dbReference type="Proteomes" id="UP000547209"/>
    </source>
</evidence>
<evidence type="ECO:0000256" key="2">
    <source>
        <dbReference type="ARBA" id="ARBA00022692"/>
    </source>
</evidence>
<dbReference type="GO" id="GO:0140359">
    <property type="term" value="F:ABC-type transporter activity"/>
    <property type="evidence" value="ECO:0007669"/>
    <property type="project" value="InterPro"/>
</dbReference>
<comment type="subcellular location">
    <subcellularLocation>
        <location evidence="1">Membrane</location>
        <topology evidence="1">Multi-pass membrane protein</topology>
    </subcellularLocation>
</comment>
<reference evidence="7 8" key="1">
    <citation type="submission" date="2020-08" db="EMBL/GenBank/DDBJ databases">
        <title>Cohnella phylogeny.</title>
        <authorList>
            <person name="Dunlap C."/>
        </authorList>
    </citation>
    <scope>NUCLEOTIDE SEQUENCE [LARGE SCALE GENOMIC DNA]</scope>
    <source>
        <strain evidence="7 8">DSM 28246</strain>
    </source>
</reference>
<comment type="caution">
    <text evidence="7">The sequence shown here is derived from an EMBL/GenBank/DDBJ whole genome shotgun (WGS) entry which is preliminary data.</text>
</comment>
<feature type="transmembrane region" description="Helical" evidence="5">
    <location>
        <begin position="249"/>
        <end position="269"/>
    </location>
</feature>
<keyword evidence="8" id="KW-1185">Reference proteome</keyword>
<keyword evidence="2 5" id="KW-0812">Transmembrane</keyword>
<name>A0A7X0RKX5_9BACL</name>
<protein>
    <submittedName>
        <fullName evidence="7">DUF3533 domain-containing protein</fullName>
    </submittedName>
</protein>
<feature type="transmembrane region" description="Helical" evidence="5">
    <location>
        <begin position="12"/>
        <end position="32"/>
    </location>
</feature>
<dbReference type="RefSeq" id="WP_185140676.1">
    <property type="nucleotide sequence ID" value="NZ_JACJVP010000001.1"/>
</dbReference>
<proteinExistence type="predicted"/>
<evidence type="ECO:0000256" key="4">
    <source>
        <dbReference type="ARBA" id="ARBA00023136"/>
    </source>
</evidence>
<accession>A0A7X0RKX5</accession>
<evidence type="ECO:0000313" key="7">
    <source>
        <dbReference type="EMBL" id="MBB6669246.1"/>
    </source>
</evidence>
<feature type="transmembrane region" description="Helical" evidence="5">
    <location>
        <begin position="211"/>
        <end position="237"/>
    </location>
</feature>
<sequence>MTTKSSFFEQKQVWIGAVAALSVAAVIGLAILGTTMRAQLQSFPVALVVLDEPTRESNEGQSTLGEIIKTQMIRQSELPIAWKALGSMAEVLKGLDRQDYYAALIIPYNPTRESSGSKSAAIQILINEGKNPQVASTVQWLIYNALQSMTADSMIAPVPITVKTVHPIGHNQANGNAPTSLTEIAWIDSLATSVALFLASQQALKKNGRRVYVVFAQLATGIVFVLGTSAFLLWMLTVWYGMEVSNWNHLWLFLLFSSFVFFLLQTALLNWIGLPALPLMVLLLFFSMPILSIAPEMLPRAAHDWLYSWTPLRYVQSGLRTVMYFDGNQMNGVYKVLAWLTGICLVLATASVYKPFKASKSPKKSK</sequence>
<keyword evidence="3 5" id="KW-1133">Transmembrane helix</keyword>
<dbReference type="Proteomes" id="UP000547209">
    <property type="component" value="Unassembled WGS sequence"/>
</dbReference>
<gene>
    <name evidence="7" type="ORF">H7C19_00935</name>
</gene>
<feature type="transmembrane region" description="Helical" evidence="5">
    <location>
        <begin position="336"/>
        <end position="356"/>
    </location>
</feature>
<dbReference type="PANTHER" id="PTHR43077">
    <property type="entry name" value="TRANSPORT PERMEASE YVFS-RELATED"/>
    <property type="match status" value="1"/>
</dbReference>
<feature type="transmembrane region" description="Helical" evidence="5">
    <location>
        <begin position="276"/>
        <end position="294"/>
    </location>
</feature>
<organism evidence="7 8">
    <name type="scientific">Cohnella nanjingensis</name>
    <dbReference type="NCBI Taxonomy" id="1387779"/>
    <lineage>
        <taxon>Bacteria</taxon>
        <taxon>Bacillati</taxon>
        <taxon>Bacillota</taxon>
        <taxon>Bacilli</taxon>
        <taxon>Bacillales</taxon>
        <taxon>Paenibacillaceae</taxon>
        <taxon>Cohnella</taxon>
    </lineage>
</organism>
<feature type="domain" description="ABC-2 type transporter transmembrane" evidence="6">
    <location>
        <begin position="24"/>
        <end position="351"/>
    </location>
</feature>
<evidence type="ECO:0000256" key="3">
    <source>
        <dbReference type="ARBA" id="ARBA00022989"/>
    </source>
</evidence>
<dbReference type="AlphaFoldDB" id="A0A7X0RKX5"/>
<dbReference type="InterPro" id="IPR013525">
    <property type="entry name" value="ABC2_TM"/>
</dbReference>
<dbReference type="GO" id="GO:0016020">
    <property type="term" value="C:membrane"/>
    <property type="evidence" value="ECO:0007669"/>
    <property type="project" value="UniProtKB-SubCell"/>
</dbReference>
<evidence type="ECO:0000256" key="1">
    <source>
        <dbReference type="ARBA" id="ARBA00004141"/>
    </source>
</evidence>
<dbReference type="InterPro" id="IPR051328">
    <property type="entry name" value="T7SS_ABC-Transporter"/>
</dbReference>
<evidence type="ECO:0000256" key="5">
    <source>
        <dbReference type="SAM" id="Phobius"/>
    </source>
</evidence>